<reference evidence="1" key="1">
    <citation type="submission" date="2023-01" db="EMBL/GenBank/DDBJ databases">
        <authorList>
            <person name="Van Ghelder C."/>
            <person name="Rancurel C."/>
        </authorList>
    </citation>
    <scope>NUCLEOTIDE SEQUENCE</scope>
    <source>
        <strain evidence="1">CNCM I-4278</strain>
    </source>
</reference>
<gene>
    <name evidence="1" type="ORF">PDIGIT_LOCUS4561</name>
</gene>
<evidence type="ECO:0000313" key="1">
    <source>
        <dbReference type="EMBL" id="CAI6331536.1"/>
    </source>
</evidence>
<dbReference type="EMBL" id="CAOQHR010000003">
    <property type="protein sequence ID" value="CAI6331536.1"/>
    <property type="molecule type" value="Genomic_DNA"/>
</dbReference>
<accession>A0A9W4UB65</accession>
<name>A0A9W4UB65_9PLEO</name>
<protein>
    <submittedName>
        <fullName evidence="1">Uncharacterized protein</fullName>
    </submittedName>
</protein>
<evidence type="ECO:0000313" key="2">
    <source>
        <dbReference type="Proteomes" id="UP001152607"/>
    </source>
</evidence>
<keyword evidence="2" id="KW-1185">Reference proteome</keyword>
<dbReference type="AlphaFoldDB" id="A0A9W4UB65"/>
<dbReference type="Proteomes" id="UP001152607">
    <property type="component" value="Unassembled WGS sequence"/>
</dbReference>
<sequence>MHARTHAWPFFRKAHGDGTLFVLAYLDQVSRGGESNRLLRFRNTFFSLFFPRQQNLSSYIKPSLAKLPIV</sequence>
<comment type="caution">
    <text evidence="1">The sequence shown here is derived from an EMBL/GenBank/DDBJ whole genome shotgun (WGS) entry which is preliminary data.</text>
</comment>
<organism evidence="1 2">
    <name type="scientific">Periconia digitata</name>
    <dbReference type="NCBI Taxonomy" id="1303443"/>
    <lineage>
        <taxon>Eukaryota</taxon>
        <taxon>Fungi</taxon>
        <taxon>Dikarya</taxon>
        <taxon>Ascomycota</taxon>
        <taxon>Pezizomycotina</taxon>
        <taxon>Dothideomycetes</taxon>
        <taxon>Pleosporomycetidae</taxon>
        <taxon>Pleosporales</taxon>
        <taxon>Massarineae</taxon>
        <taxon>Periconiaceae</taxon>
        <taxon>Periconia</taxon>
    </lineage>
</organism>
<proteinExistence type="predicted"/>